<dbReference type="GO" id="GO:0051607">
    <property type="term" value="P:defense response to virus"/>
    <property type="evidence" value="ECO:0007669"/>
    <property type="project" value="UniProtKB-KW"/>
</dbReference>
<sequence>MSERIEGDQSMNGNSEKAAEASSVCLPLYIFARTPLHVGAGASVGAIDLPIQRERHTGFPILPGSTLKGVFADCWNEILPESGISRSPDGKWLFGSEDSNSSAAGALQFSEAKLLAFPIRSAKGCFAWITSPLILKRYARDLGEPEKFGSLPDPGDEGALFDSKVLGFGEKVVLEEYTFTLAGEPPPAIGKALAALLPGDPIWREVEKRTVVLSDASVSFFARSACEVAQHVKIDDEKGTAATRALFNQENVPGETMFYALVRASRERRADAGAGRRTARDASNAFRAILEKEKGIFQFGADAGTGLGFCTVRLGEEAAS</sequence>
<dbReference type="EMBL" id="CABFUZ020000130">
    <property type="protein sequence ID" value="VVM06822.1"/>
    <property type="molecule type" value="Genomic_DNA"/>
</dbReference>
<dbReference type="AlphaFoldDB" id="A0A5E6MB80"/>
<feature type="domain" description="CRISPR type III-associated protein" evidence="2">
    <location>
        <begin position="33"/>
        <end position="310"/>
    </location>
</feature>
<evidence type="ECO:0000256" key="1">
    <source>
        <dbReference type="ARBA" id="ARBA00023118"/>
    </source>
</evidence>
<evidence type="ECO:0000259" key="2">
    <source>
        <dbReference type="Pfam" id="PF03787"/>
    </source>
</evidence>
<dbReference type="OrthoDB" id="9789361at2"/>
<dbReference type="Proteomes" id="UP000381693">
    <property type="component" value="Unassembled WGS sequence"/>
</dbReference>
<organism evidence="3 4">
    <name type="scientific">Methylacidimicrobium cyclopophantes</name>
    <dbReference type="NCBI Taxonomy" id="1041766"/>
    <lineage>
        <taxon>Bacteria</taxon>
        <taxon>Pseudomonadati</taxon>
        <taxon>Verrucomicrobiota</taxon>
        <taxon>Methylacidimicrobium</taxon>
    </lineage>
</organism>
<evidence type="ECO:0000313" key="3">
    <source>
        <dbReference type="EMBL" id="VVM06822.1"/>
    </source>
</evidence>
<dbReference type="InterPro" id="IPR013410">
    <property type="entry name" value="CRISPR-assoc_RAMP_Cmr4"/>
</dbReference>
<comment type="caution">
    <text evidence="3">The sequence shown here is derived from an EMBL/GenBank/DDBJ whole genome shotgun (WGS) entry which is preliminary data.</text>
</comment>
<keyword evidence="1" id="KW-0051">Antiviral defense</keyword>
<name>A0A5E6MB80_9BACT</name>
<reference evidence="3" key="1">
    <citation type="submission" date="2019-09" db="EMBL/GenBank/DDBJ databases">
        <authorList>
            <person name="Cremers G."/>
        </authorList>
    </citation>
    <scope>NUCLEOTIDE SEQUENCE [LARGE SCALE GENOMIC DNA]</scope>
    <source>
        <strain evidence="3">3B</strain>
    </source>
</reference>
<dbReference type="Pfam" id="PF03787">
    <property type="entry name" value="RAMPs"/>
    <property type="match status" value="1"/>
</dbReference>
<dbReference type="InterPro" id="IPR005537">
    <property type="entry name" value="RAMP_III_fam"/>
</dbReference>
<evidence type="ECO:0000313" key="4">
    <source>
        <dbReference type="Proteomes" id="UP000381693"/>
    </source>
</evidence>
<dbReference type="PANTHER" id="PTHR36700:SF1">
    <property type="entry name" value="CRISPR SYSTEM CMR SUBUNIT CMR4"/>
    <property type="match status" value="1"/>
</dbReference>
<protein>
    <recommendedName>
        <fullName evidence="2">CRISPR type III-associated protein domain-containing protein</fullName>
    </recommendedName>
</protein>
<dbReference type="PANTHER" id="PTHR36700">
    <property type="entry name" value="CRISPR SYSTEM CMR SUBUNIT CMR4"/>
    <property type="match status" value="1"/>
</dbReference>
<dbReference type="NCBIfam" id="TIGR02580">
    <property type="entry name" value="cas_RAMP_Cmr4"/>
    <property type="match status" value="1"/>
</dbReference>
<keyword evidence="4" id="KW-1185">Reference proteome</keyword>
<accession>A0A5E6MB80</accession>
<proteinExistence type="predicted"/>
<gene>
    <name evidence="3" type="ORF">MAMC_01281</name>
</gene>